<protein>
    <recommendedName>
        <fullName evidence="10">Addiction module toxin, HicA family</fullName>
    </recommendedName>
</protein>
<keyword evidence="2" id="KW-1277">Toxin-antitoxin system</keyword>
<evidence type="ECO:0000256" key="5">
    <source>
        <dbReference type="ARBA" id="ARBA00022801"/>
    </source>
</evidence>
<dbReference type="GO" id="GO:0016787">
    <property type="term" value="F:hydrolase activity"/>
    <property type="evidence" value="ECO:0007669"/>
    <property type="project" value="UniProtKB-KW"/>
</dbReference>
<evidence type="ECO:0000256" key="1">
    <source>
        <dbReference type="ARBA" id="ARBA00006620"/>
    </source>
</evidence>
<keyword evidence="3" id="KW-0540">Nuclease</keyword>
<dbReference type="AlphaFoldDB" id="A0A1F8CHX4"/>
<evidence type="ECO:0000256" key="7">
    <source>
        <dbReference type="ARBA" id="ARBA00023016"/>
    </source>
</evidence>
<dbReference type="EMBL" id="MGHS01000045">
    <property type="protein sequence ID" value="OGM75910.1"/>
    <property type="molecule type" value="Genomic_DNA"/>
</dbReference>
<evidence type="ECO:0008006" key="10">
    <source>
        <dbReference type="Google" id="ProtNLM"/>
    </source>
</evidence>
<dbReference type="Pfam" id="PF07927">
    <property type="entry name" value="HicA_toxin"/>
    <property type="match status" value="1"/>
</dbReference>
<dbReference type="InterPro" id="IPR038570">
    <property type="entry name" value="HicA_sf"/>
</dbReference>
<proteinExistence type="inferred from homology"/>
<gene>
    <name evidence="8" type="ORF">A2210_00955</name>
</gene>
<comment type="similarity">
    <text evidence="1">Belongs to the HicA mRNA interferase family.</text>
</comment>
<dbReference type="GO" id="GO:0003729">
    <property type="term" value="F:mRNA binding"/>
    <property type="evidence" value="ECO:0007669"/>
    <property type="project" value="InterPro"/>
</dbReference>
<keyword evidence="6" id="KW-0694">RNA-binding</keyword>
<dbReference type="Gene3D" id="3.30.920.30">
    <property type="entry name" value="Hypothetical protein"/>
    <property type="match status" value="1"/>
</dbReference>
<keyword evidence="7" id="KW-0346">Stress response</keyword>
<sequence>MPNIPIVRAEKLVKVLKKNGFIHFRSKGSHQIFVNKAKKITVSVPVHKGRDLGKGITLAILKDAEISLDKFLKDI</sequence>
<dbReference type="PANTHER" id="PTHR34873:SF3">
    <property type="entry name" value="ADDICTION MODULE TOXIN, HICA FAMILY"/>
    <property type="match status" value="1"/>
</dbReference>
<evidence type="ECO:0000256" key="2">
    <source>
        <dbReference type="ARBA" id="ARBA00022649"/>
    </source>
</evidence>
<reference evidence="8 9" key="1">
    <citation type="journal article" date="2016" name="Nat. Commun.">
        <title>Thousands of microbial genomes shed light on interconnected biogeochemical processes in an aquifer system.</title>
        <authorList>
            <person name="Anantharaman K."/>
            <person name="Brown C.T."/>
            <person name="Hug L.A."/>
            <person name="Sharon I."/>
            <person name="Castelle C.J."/>
            <person name="Probst A.J."/>
            <person name="Thomas B.C."/>
            <person name="Singh A."/>
            <person name="Wilkins M.J."/>
            <person name="Karaoz U."/>
            <person name="Brodie E.L."/>
            <person name="Williams K.H."/>
            <person name="Hubbard S.S."/>
            <person name="Banfield J.F."/>
        </authorList>
    </citation>
    <scope>NUCLEOTIDE SEQUENCE [LARGE SCALE GENOMIC DNA]</scope>
</reference>
<keyword evidence="4" id="KW-0255">Endonuclease</keyword>
<dbReference type="Proteomes" id="UP000177855">
    <property type="component" value="Unassembled WGS sequence"/>
</dbReference>
<evidence type="ECO:0000313" key="8">
    <source>
        <dbReference type="EMBL" id="OGM75910.1"/>
    </source>
</evidence>
<dbReference type="InterPro" id="IPR012933">
    <property type="entry name" value="HicA_mRNA_interferase"/>
</dbReference>
<evidence type="ECO:0000256" key="3">
    <source>
        <dbReference type="ARBA" id="ARBA00022722"/>
    </source>
</evidence>
<organism evidence="8 9">
    <name type="scientific">Candidatus Woesebacteria bacterium RIFOXYA1_FULL_40_18</name>
    <dbReference type="NCBI Taxonomy" id="1802532"/>
    <lineage>
        <taxon>Bacteria</taxon>
        <taxon>Candidatus Woeseibacteriota</taxon>
    </lineage>
</organism>
<evidence type="ECO:0000256" key="4">
    <source>
        <dbReference type="ARBA" id="ARBA00022759"/>
    </source>
</evidence>
<name>A0A1F8CHX4_9BACT</name>
<dbReference type="PANTHER" id="PTHR34873">
    <property type="entry name" value="SSR1766 PROTEIN"/>
    <property type="match status" value="1"/>
</dbReference>
<comment type="caution">
    <text evidence="8">The sequence shown here is derived from an EMBL/GenBank/DDBJ whole genome shotgun (WGS) entry which is preliminary data.</text>
</comment>
<evidence type="ECO:0000313" key="9">
    <source>
        <dbReference type="Proteomes" id="UP000177855"/>
    </source>
</evidence>
<evidence type="ECO:0000256" key="6">
    <source>
        <dbReference type="ARBA" id="ARBA00022884"/>
    </source>
</evidence>
<keyword evidence="5" id="KW-0378">Hydrolase</keyword>
<dbReference type="SUPFAM" id="SSF54786">
    <property type="entry name" value="YcfA/nrd intein domain"/>
    <property type="match status" value="1"/>
</dbReference>
<accession>A0A1F8CHX4</accession>
<dbReference type="GO" id="GO:0004519">
    <property type="term" value="F:endonuclease activity"/>
    <property type="evidence" value="ECO:0007669"/>
    <property type="project" value="UniProtKB-KW"/>
</dbReference>
<dbReference type="STRING" id="1802532.A2210_00955"/>